<dbReference type="Proteomes" id="UP001501475">
    <property type="component" value="Unassembled WGS sequence"/>
</dbReference>
<name>A0ABN2JZF4_9MICO</name>
<sequence length="221" mass="22930">MSKVSSVVLTDDEICAISYAVKRPWPTPLATVDLGRYEALIAAVARGSRSLIARGILAADGGSEALVLATEPLRRSAVVTLGDVSADLAPVSDGVRVVVFERSTPECATWAILPGGLHSFAPGERADVIAEIAGLLAARASTAAADPDASAPELLITGHSSSSGSVGLVAGRVCRRLTDWDATTGQFGKAEPLPSTLVTDRTWWQEAVAVLWPGEESSGRL</sequence>
<evidence type="ECO:0000313" key="2">
    <source>
        <dbReference type="Proteomes" id="UP001501475"/>
    </source>
</evidence>
<proteinExistence type="predicted"/>
<accession>A0ABN2JZF4</accession>
<evidence type="ECO:0000313" key="1">
    <source>
        <dbReference type="EMBL" id="GAA1744703.1"/>
    </source>
</evidence>
<comment type="caution">
    <text evidence="1">The sequence shown here is derived from an EMBL/GenBank/DDBJ whole genome shotgun (WGS) entry which is preliminary data.</text>
</comment>
<keyword evidence="2" id="KW-1185">Reference proteome</keyword>
<gene>
    <name evidence="1" type="ORF">GCM10009810_01720</name>
</gene>
<reference evidence="1 2" key="1">
    <citation type="journal article" date="2019" name="Int. J. Syst. Evol. Microbiol.">
        <title>The Global Catalogue of Microorganisms (GCM) 10K type strain sequencing project: providing services to taxonomists for standard genome sequencing and annotation.</title>
        <authorList>
            <consortium name="The Broad Institute Genomics Platform"/>
            <consortium name="The Broad Institute Genome Sequencing Center for Infectious Disease"/>
            <person name="Wu L."/>
            <person name="Ma J."/>
        </authorList>
    </citation>
    <scope>NUCLEOTIDE SEQUENCE [LARGE SCALE GENOMIC DNA]</scope>
    <source>
        <strain evidence="1 2">JCM 15591</strain>
    </source>
</reference>
<organism evidence="1 2">
    <name type="scientific">Nostocoides vanveenii</name>
    <dbReference type="NCBI Taxonomy" id="330835"/>
    <lineage>
        <taxon>Bacteria</taxon>
        <taxon>Bacillati</taxon>
        <taxon>Actinomycetota</taxon>
        <taxon>Actinomycetes</taxon>
        <taxon>Micrococcales</taxon>
        <taxon>Intrasporangiaceae</taxon>
        <taxon>Nostocoides</taxon>
    </lineage>
</organism>
<dbReference type="EMBL" id="BAAAPN010000003">
    <property type="protein sequence ID" value="GAA1744703.1"/>
    <property type="molecule type" value="Genomic_DNA"/>
</dbReference>
<protein>
    <submittedName>
        <fullName evidence="1">Uncharacterized protein</fullName>
    </submittedName>
</protein>